<gene>
    <name evidence="10" type="ORF">DC363_09430</name>
</gene>
<name>A0A2T7FX80_9RHOB</name>
<keyword evidence="11" id="KW-1185">Reference proteome</keyword>
<evidence type="ECO:0000256" key="3">
    <source>
        <dbReference type="ARBA" id="ARBA00022475"/>
    </source>
</evidence>
<organism evidence="10 11">
    <name type="scientific">Thalassorhabdomicrobium marinisediminis</name>
    <dbReference type="NCBI Taxonomy" id="2170577"/>
    <lineage>
        <taxon>Bacteria</taxon>
        <taxon>Pseudomonadati</taxon>
        <taxon>Pseudomonadota</taxon>
        <taxon>Alphaproteobacteria</taxon>
        <taxon>Rhodobacterales</taxon>
        <taxon>Paracoccaceae</taxon>
        <taxon>Thalassorhabdomicrobium</taxon>
    </lineage>
</organism>
<evidence type="ECO:0000256" key="7">
    <source>
        <dbReference type="ARBA" id="ARBA00023136"/>
    </source>
</evidence>
<proteinExistence type="inferred from homology"/>
<keyword evidence="6 9" id="KW-1133">Transmembrane helix</keyword>
<keyword evidence="5 9" id="KW-0812">Transmembrane</keyword>
<keyword evidence="7 9" id="KW-0472">Membrane</keyword>
<evidence type="ECO:0000256" key="8">
    <source>
        <dbReference type="SAM" id="MobiDB-lite"/>
    </source>
</evidence>
<protein>
    <submittedName>
        <fullName evidence="10">TIGR01620 family protein</fullName>
    </submittedName>
</protein>
<evidence type="ECO:0000256" key="4">
    <source>
        <dbReference type="ARBA" id="ARBA00022519"/>
    </source>
</evidence>
<sequence>MNDERKSGPVLFDLEDAPEGRADVRPDTAPPVPDLERGPPPAAMQRVAMMAGRRPNRLARWFWGILVMLVTFFVGVAAWEFVLDLLARAPVLGWIATGLVGLFCLVLALIALRELAAFGRLRRVDRIQTGAAAALAEADLTRARQVANQIDALYAGRDDARWGREAFAEAREGILDADGLLGLAESKILAPLDARARLEVEAAARQVATVTAVVPLALADVFVALTANLRMIRRIAEVYGGRSGTLETWKLTRQVLAHLVATGAVAVGDDLIGSVAGGGVLSKVSRRFGEGVINGALTARVGVAAMEVCRPLPFVALRRPSVTSLVQRALTGLFGKRS</sequence>
<reference evidence="10 11" key="1">
    <citation type="submission" date="2018-04" db="EMBL/GenBank/DDBJ databases">
        <title>Pelagivirga bohaiensis gen. nov., sp. nov., a bacterium isolated from the Bohai Sea.</title>
        <authorList>
            <person name="Ji X."/>
        </authorList>
    </citation>
    <scope>NUCLEOTIDE SEQUENCE [LARGE SCALE GENOMIC DNA]</scope>
    <source>
        <strain evidence="10 11">BH-SD16</strain>
    </source>
</reference>
<dbReference type="Proteomes" id="UP000244817">
    <property type="component" value="Unassembled WGS sequence"/>
</dbReference>
<dbReference type="RefSeq" id="WP_108640896.1">
    <property type="nucleotide sequence ID" value="NZ_QCYG01000005.1"/>
</dbReference>
<dbReference type="AlphaFoldDB" id="A0A2T7FX80"/>
<dbReference type="PANTHER" id="PTHR39342:SF1">
    <property type="entry name" value="UPF0283 MEMBRANE PROTEIN YCJF"/>
    <property type="match status" value="1"/>
</dbReference>
<dbReference type="NCBIfam" id="TIGR01620">
    <property type="entry name" value="hyp_HI0043"/>
    <property type="match status" value="1"/>
</dbReference>
<comment type="similarity">
    <text evidence="2">Belongs to the UPF0283 family.</text>
</comment>
<evidence type="ECO:0000313" key="10">
    <source>
        <dbReference type="EMBL" id="PVA06738.1"/>
    </source>
</evidence>
<dbReference type="InterPro" id="IPR006507">
    <property type="entry name" value="UPF0283"/>
</dbReference>
<evidence type="ECO:0000256" key="1">
    <source>
        <dbReference type="ARBA" id="ARBA00004429"/>
    </source>
</evidence>
<comment type="caution">
    <text evidence="10">The sequence shown here is derived from an EMBL/GenBank/DDBJ whole genome shotgun (WGS) entry which is preliminary data.</text>
</comment>
<keyword evidence="3" id="KW-1003">Cell membrane</keyword>
<evidence type="ECO:0000256" key="6">
    <source>
        <dbReference type="ARBA" id="ARBA00022989"/>
    </source>
</evidence>
<evidence type="ECO:0000313" key="11">
    <source>
        <dbReference type="Proteomes" id="UP000244817"/>
    </source>
</evidence>
<feature type="compositionally biased region" description="Pro residues" evidence="8">
    <location>
        <begin position="28"/>
        <end position="38"/>
    </location>
</feature>
<keyword evidence="4" id="KW-0997">Cell inner membrane</keyword>
<evidence type="ECO:0000256" key="9">
    <source>
        <dbReference type="SAM" id="Phobius"/>
    </source>
</evidence>
<dbReference type="Pfam" id="PF05128">
    <property type="entry name" value="DUF697"/>
    <property type="match status" value="1"/>
</dbReference>
<dbReference type="GO" id="GO:0005886">
    <property type="term" value="C:plasma membrane"/>
    <property type="evidence" value="ECO:0007669"/>
    <property type="project" value="UniProtKB-SubCell"/>
</dbReference>
<accession>A0A2T7FX80</accession>
<evidence type="ECO:0000256" key="2">
    <source>
        <dbReference type="ARBA" id="ARBA00008255"/>
    </source>
</evidence>
<dbReference type="PANTHER" id="PTHR39342">
    <property type="entry name" value="UPF0283 MEMBRANE PROTEIN YCJF"/>
    <property type="match status" value="1"/>
</dbReference>
<feature type="transmembrane region" description="Helical" evidence="9">
    <location>
        <begin position="91"/>
        <end position="112"/>
    </location>
</feature>
<dbReference type="OrthoDB" id="9816060at2"/>
<evidence type="ECO:0000256" key="5">
    <source>
        <dbReference type="ARBA" id="ARBA00022692"/>
    </source>
</evidence>
<dbReference type="EMBL" id="QCYG01000005">
    <property type="protein sequence ID" value="PVA06738.1"/>
    <property type="molecule type" value="Genomic_DNA"/>
</dbReference>
<comment type="subcellular location">
    <subcellularLocation>
        <location evidence="1">Cell inner membrane</location>
        <topology evidence="1">Multi-pass membrane protein</topology>
    </subcellularLocation>
</comment>
<feature type="transmembrane region" description="Helical" evidence="9">
    <location>
        <begin position="58"/>
        <end position="79"/>
    </location>
</feature>
<dbReference type="InterPro" id="IPR021147">
    <property type="entry name" value="DUF697"/>
</dbReference>
<feature type="region of interest" description="Disordered" evidence="8">
    <location>
        <begin position="1"/>
        <end position="38"/>
    </location>
</feature>